<dbReference type="CDD" id="cd09294">
    <property type="entry name" value="SmpB"/>
    <property type="match status" value="1"/>
</dbReference>
<evidence type="ECO:0000256" key="1">
    <source>
        <dbReference type="ARBA" id="ARBA00022490"/>
    </source>
</evidence>
<dbReference type="Pfam" id="PF01668">
    <property type="entry name" value="SmpB"/>
    <property type="match status" value="1"/>
</dbReference>
<dbReference type="InterPro" id="IPR000037">
    <property type="entry name" value="SsrA-bd_prot"/>
</dbReference>
<dbReference type="Proteomes" id="UP000259762">
    <property type="component" value="Chromosome"/>
</dbReference>
<reference evidence="4 5" key="2">
    <citation type="journal article" date="2019" name="BMC Genomics">
        <title>The Anaplasma ovis genome reveals a high proportion of pseudogenes.</title>
        <authorList>
            <person name="Liu Z."/>
            <person name="Peasley A.M."/>
            <person name="Yang J."/>
            <person name="Li Y."/>
            <person name="Guan G."/>
            <person name="Luo J."/>
            <person name="Yin H."/>
            <person name="Brayton K.A."/>
        </authorList>
    </citation>
    <scope>NUCLEOTIDE SEQUENCE [LARGE SCALE GENOMIC DNA]</scope>
    <source>
        <strain evidence="4 5">Haibei</strain>
    </source>
</reference>
<dbReference type="HAMAP" id="MF_00023">
    <property type="entry name" value="SmpB"/>
    <property type="match status" value="1"/>
</dbReference>
<reference evidence="5" key="1">
    <citation type="submission" date="2018-06" db="EMBL/GenBank/DDBJ databases">
        <title>The Anaplasma ovis genome reveals a high proportion of pseudogenes.</title>
        <authorList>
            <person name="Liu Z."/>
            <person name="Peasley A.M."/>
            <person name="Yang J."/>
            <person name="Li Y."/>
            <person name="Guan G."/>
            <person name="Luo J."/>
            <person name="Yin H."/>
            <person name="Brayton K.A."/>
        </authorList>
    </citation>
    <scope>NUCLEOTIDE SEQUENCE [LARGE SCALE GENOMIC DNA]</scope>
    <source>
        <strain evidence="5">Haibei</strain>
    </source>
</reference>
<dbReference type="PANTHER" id="PTHR30308">
    <property type="entry name" value="TMRNA-BINDING COMPONENT OF TRANS-TRANSLATION TAGGING COMPLEX"/>
    <property type="match status" value="1"/>
</dbReference>
<evidence type="ECO:0000313" key="4">
    <source>
        <dbReference type="EMBL" id="ASI48106.1"/>
    </source>
</evidence>
<comment type="similarity">
    <text evidence="3">Belongs to the SmpB family.</text>
</comment>
<dbReference type="KEGG" id="aoh:AOV_05180"/>
<dbReference type="RefSeq" id="WP_075139238.1">
    <property type="nucleotide sequence ID" value="NZ_CP015994.1"/>
</dbReference>
<keyword evidence="2 3" id="KW-0694">RNA-binding</keyword>
<evidence type="ECO:0000313" key="5">
    <source>
        <dbReference type="Proteomes" id="UP000259762"/>
    </source>
</evidence>
<proteinExistence type="inferred from homology"/>
<keyword evidence="5" id="KW-1185">Reference proteome</keyword>
<name>A0A2Z2LCE7_9RICK</name>
<comment type="function">
    <text evidence="3">Required for rescue of stalled ribosomes mediated by trans-translation. Binds to transfer-messenger RNA (tmRNA), required for stable association of tmRNA with ribosomes. tmRNA and SmpB together mimic tRNA shape, replacing the anticodon stem-loop with SmpB. tmRNA is encoded by the ssrA gene; the 2 termini fold to resemble tRNA(Ala) and it encodes a 'tag peptide', a short internal open reading frame. During trans-translation Ala-aminoacylated tmRNA acts like a tRNA, entering the A-site of stalled ribosomes, displacing the stalled mRNA. The ribosome then switches to translate the ORF on the tmRNA; the nascent peptide is terminated with the 'tag peptide' encoded by the tmRNA and targeted for degradation. The ribosome is freed to recommence translation, which seems to be the essential function of trans-translation.</text>
</comment>
<dbReference type="GO" id="GO:0070929">
    <property type="term" value="P:trans-translation"/>
    <property type="evidence" value="ECO:0007669"/>
    <property type="project" value="UniProtKB-UniRule"/>
</dbReference>
<dbReference type="OrthoDB" id="9805462at2"/>
<gene>
    <name evidence="3" type="primary">smpB</name>
    <name evidence="4" type="ORF">AOV_05180</name>
</gene>
<comment type="subcellular location">
    <subcellularLocation>
        <location evidence="3">Cytoplasm</location>
    </subcellularLocation>
    <text evidence="3">The tmRNA-SmpB complex associates with stalled 70S ribosomes.</text>
</comment>
<dbReference type="GO" id="GO:0003723">
    <property type="term" value="F:RNA binding"/>
    <property type="evidence" value="ECO:0007669"/>
    <property type="project" value="UniProtKB-UniRule"/>
</dbReference>
<dbReference type="GO" id="GO:0005829">
    <property type="term" value="C:cytosol"/>
    <property type="evidence" value="ECO:0007669"/>
    <property type="project" value="TreeGrafter"/>
</dbReference>
<dbReference type="AlphaFoldDB" id="A0A2Z2LCE7"/>
<dbReference type="Gene3D" id="2.40.280.10">
    <property type="match status" value="1"/>
</dbReference>
<dbReference type="InterPro" id="IPR023620">
    <property type="entry name" value="SmpB"/>
</dbReference>
<evidence type="ECO:0000256" key="2">
    <source>
        <dbReference type="ARBA" id="ARBA00022884"/>
    </source>
</evidence>
<sequence>MEIIAENRKARFDYFILQEYDAGMVLVGSEVKSLRQRKVNMGDAYVLEKDMELWIHNLHISEYNRSDRKNHKPLRVRKLLLRKREIHKIAGNMKVSGLTVVPLMIFFNDKGIAKIKIAIVKGKKLYDKREAIKARDWQREKSRMSRREV</sequence>
<dbReference type="PANTHER" id="PTHR30308:SF2">
    <property type="entry name" value="SSRA-BINDING PROTEIN"/>
    <property type="match status" value="1"/>
</dbReference>
<dbReference type="EMBL" id="CP015994">
    <property type="protein sequence ID" value="ASI48106.1"/>
    <property type="molecule type" value="Genomic_DNA"/>
</dbReference>
<evidence type="ECO:0000256" key="3">
    <source>
        <dbReference type="HAMAP-Rule" id="MF_00023"/>
    </source>
</evidence>
<dbReference type="NCBIfam" id="TIGR00086">
    <property type="entry name" value="smpB"/>
    <property type="match status" value="1"/>
</dbReference>
<organism evidence="4 5">
    <name type="scientific">Anaplasma ovis str. Haibei</name>
    <dbReference type="NCBI Taxonomy" id="1248439"/>
    <lineage>
        <taxon>Bacteria</taxon>
        <taxon>Pseudomonadati</taxon>
        <taxon>Pseudomonadota</taxon>
        <taxon>Alphaproteobacteria</taxon>
        <taxon>Rickettsiales</taxon>
        <taxon>Anaplasmataceae</taxon>
        <taxon>Anaplasma</taxon>
    </lineage>
</organism>
<dbReference type="GO" id="GO:0070930">
    <property type="term" value="P:trans-translation-dependent protein tagging"/>
    <property type="evidence" value="ECO:0007669"/>
    <property type="project" value="TreeGrafter"/>
</dbReference>
<accession>A0A2Z2LCE7</accession>
<dbReference type="InterPro" id="IPR020081">
    <property type="entry name" value="SsrA-bd_prot_CS"/>
</dbReference>
<dbReference type="SUPFAM" id="SSF74982">
    <property type="entry name" value="Small protein B (SmpB)"/>
    <property type="match status" value="1"/>
</dbReference>
<dbReference type="NCBIfam" id="NF003843">
    <property type="entry name" value="PRK05422.1"/>
    <property type="match status" value="1"/>
</dbReference>
<protein>
    <recommendedName>
        <fullName evidence="3">SsrA-binding protein</fullName>
    </recommendedName>
    <alternativeName>
        <fullName evidence="3">Small protein B</fullName>
    </alternativeName>
</protein>
<keyword evidence="1 3" id="KW-0963">Cytoplasm</keyword>
<dbReference type="PROSITE" id="PS01317">
    <property type="entry name" value="SSRP"/>
    <property type="match status" value="1"/>
</dbReference>